<sequence length="160" mass="17482">MLRDSDDPRWLTPEERAAWLAVAALAVKLPAALDAQLQRDEGLSFFEYMVLAMLSEQEDRSLQMSELAAAASASLSRLSHAAKRLEAQGLLRRERLGGPGRRTRAELTDAGYAKLVAAAPGHSGRVRELVIDALTPDQLGTLREVGEVFMQRVDPERGCG</sequence>
<dbReference type="SUPFAM" id="SSF46785">
    <property type="entry name" value="Winged helix' DNA-binding domain"/>
    <property type="match status" value="1"/>
</dbReference>
<dbReference type="Pfam" id="PF12802">
    <property type="entry name" value="MarR_2"/>
    <property type="match status" value="1"/>
</dbReference>
<dbReference type="EMBL" id="JACYXZ010000001">
    <property type="protein sequence ID" value="MBD8868044.1"/>
    <property type="molecule type" value="Genomic_DNA"/>
</dbReference>
<accession>A0A927K182</accession>
<evidence type="ECO:0000259" key="1">
    <source>
        <dbReference type="PROSITE" id="PS50995"/>
    </source>
</evidence>
<feature type="domain" description="HTH marR-type" evidence="1">
    <location>
        <begin position="1"/>
        <end position="151"/>
    </location>
</feature>
<comment type="caution">
    <text evidence="2">The sequence shown here is derived from an EMBL/GenBank/DDBJ whole genome shotgun (WGS) entry which is preliminary data.</text>
</comment>
<dbReference type="AlphaFoldDB" id="A0A927K182"/>
<evidence type="ECO:0000313" key="3">
    <source>
        <dbReference type="Proteomes" id="UP000616839"/>
    </source>
</evidence>
<dbReference type="InterPro" id="IPR036390">
    <property type="entry name" value="WH_DNA-bd_sf"/>
</dbReference>
<dbReference type="SMART" id="SM00347">
    <property type="entry name" value="HTH_MARR"/>
    <property type="match status" value="1"/>
</dbReference>
<dbReference type="InterPro" id="IPR036388">
    <property type="entry name" value="WH-like_DNA-bd_sf"/>
</dbReference>
<dbReference type="Gene3D" id="1.10.10.10">
    <property type="entry name" value="Winged helix-like DNA-binding domain superfamily/Winged helix DNA-binding domain"/>
    <property type="match status" value="1"/>
</dbReference>
<dbReference type="InterPro" id="IPR039422">
    <property type="entry name" value="MarR/SlyA-like"/>
</dbReference>
<dbReference type="Proteomes" id="UP000616839">
    <property type="component" value="Unassembled WGS sequence"/>
</dbReference>
<dbReference type="PANTHER" id="PTHR33164">
    <property type="entry name" value="TRANSCRIPTIONAL REGULATOR, MARR FAMILY"/>
    <property type="match status" value="1"/>
</dbReference>
<dbReference type="GO" id="GO:0006950">
    <property type="term" value="P:response to stress"/>
    <property type="evidence" value="ECO:0007669"/>
    <property type="project" value="TreeGrafter"/>
</dbReference>
<dbReference type="InterPro" id="IPR000835">
    <property type="entry name" value="HTH_MarR-typ"/>
</dbReference>
<gene>
    <name evidence="2" type="ORF">IE331_00255</name>
</gene>
<reference evidence="2" key="1">
    <citation type="submission" date="2020-09" db="EMBL/GenBank/DDBJ databases">
        <title>Nocardioides sp. strain MJB4 16S ribosomal RNA gene Genome sequencing and assembly.</title>
        <authorList>
            <person name="Kim I."/>
        </authorList>
    </citation>
    <scope>NUCLEOTIDE SEQUENCE</scope>
    <source>
        <strain evidence="2">MJB4</strain>
    </source>
</reference>
<dbReference type="PANTHER" id="PTHR33164:SF99">
    <property type="entry name" value="MARR FAMILY REGULATORY PROTEIN"/>
    <property type="match status" value="1"/>
</dbReference>
<proteinExistence type="predicted"/>
<keyword evidence="3" id="KW-1185">Reference proteome</keyword>
<evidence type="ECO:0000313" key="2">
    <source>
        <dbReference type="EMBL" id="MBD8868044.1"/>
    </source>
</evidence>
<protein>
    <submittedName>
        <fullName evidence="2">MarR family transcriptional regulator</fullName>
    </submittedName>
</protein>
<dbReference type="RefSeq" id="WP_192139377.1">
    <property type="nucleotide sequence ID" value="NZ_JACYXZ010000001.1"/>
</dbReference>
<name>A0A927K182_9ACTN</name>
<dbReference type="PROSITE" id="PS50995">
    <property type="entry name" value="HTH_MARR_2"/>
    <property type="match status" value="1"/>
</dbReference>
<dbReference type="GO" id="GO:0003700">
    <property type="term" value="F:DNA-binding transcription factor activity"/>
    <property type="evidence" value="ECO:0007669"/>
    <property type="project" value="InterPro"/>
</dbReference>
<organism evidence="2 3">
    <name type="scientific">Nocardioides donggukensis</name>
    <dbReference type="NCBI Taxonomy" id="2774019"/>
    <lineage>
        <taxon>Bacteria</taxon>
        <taxon>Bacillati</taxon>
        <taxon>Actinomycetota</taxon>
        <taxon>Actinomycetes</taxon>
        <taxon>Propionibacteriales</taxon>
        <taxon>Nocardioidaceae</taxon>
        <taxon>Nocardioides</taxon>
    </lineage>
</organism>